<evidence type="ECO:0000313" key="2">
    <source>
        <dbReference type="Proteomes" id="UP000309997"/>
    </source>
</evidence>
<gene>
    <name evidence="1" type="ORF">D5086_021424</name>
</gene>
<dbReference type="Proteomes" id="UP000309997">
    <property type="component" value="Unassembled WGS sequence"/>
</dbReference>
<evidence type="ECO:0000313" key="1">
    <source>
        <dbReference type="EMBL" id="KAL3576141.1"/>
    </source>
</evidence>
<protein>
    <submittedName>
        <fullName evidence="1">Uncharacterized protein</fullName>
    </submittedName>
</protein>
<accession>A0ACC4BCZ6</accession>
<name>A0ACC4BCZ6_POPAL</name>
<comment type="caution">
    <text evidence="1">The sequence shown here is derived from an EMBL/GenBank/DDBJ whole genome shotgun (WGS) entry which is preliminary data.</text>
</comment>
<organism evidence="1 2">
    <name type="scientific">Populus alba</name>
    <name type="common">White poplar</name>
    <dbReference type="NCBI Taxonomy" id="43335"/>
    <lineage>
        <taxon>Eukaryota</taxon>
        <taxon>Viridiplantae</taxon>
        <taxon>Streptophyta</taxon>
        <taxon>Embryophyta</taxon>
        <taxon>Tracheophyta</taxon>
        <taxon>Spermatophyta</taxon>
        <taxon>Magnoliopsida</taxon>
        <taxon>eudicotyledons</taxon>
        <taxon>Gunneridae</taxon>
        <taxon>Pentapetalae</taxon>
        <taxon>rosids</taxon>
        <taxon>fabids</taxon>
        <taxon>Malpighiales</taxon>
        <taxon>Salicaceae</taxon>
        <taxon>Saliceae</taxon>
        <taxon>Populus</taxon>
    </lineage>
</organism>
<reference evidence="1 2" key="1">
    <citation type="journal article" date="2024" name="Plant Biotechnol. J.">
        <title>Genome and CRISPR/Cas9 system of a widespread forest tree (Populus alba) in the world.</title>
        <authorList>
            <person name="Liu Y.J."/>
            <person name="Jiang P.F."/>
            <person name="Han X.M."/>
            <person name="Li X.Y."/>
            <person name="Wang H.M."/>
            <person name="Wang Y.J."/>
            <person name="Wang X.X."/>
            <person name="Zeng Q.Y."/>
        </authorList>
    </citation>
    <scope>NUCLEOTIDE SEQUENCE [LARGE SCALE GENOMIC DNA]</scope>
    <source>
        <strain evidence="2">cv. PAL-ZL1</strain>
    </source>
</reference>
<proteinExistence type="predicted"/>
<keyword evidence="2" id="KW-1185">Reference proteome</keyword>
<dbReference type="EMBL" id="RCHU02000011">
    <property type="protein sequence ID" value="KAL3576141.1"/>
    <property type="molecule type" value="Genomic_DNA"/>
</dbReference>
<sequence length="175" mass="19344">MSTARFIKCVTVGDGAVGKTCMLISYTSNTFPTDYVPTVFDNFSANVVVDGSTVNIGLWDTAGQEDYNRLRPLSYRGADVFLLAFSLISKASYENIYKKWIPELRHYAPNVPIVLVGTKLGINDDIRTISETSKAACSRSFGVGPQPKVLVLVAIKRQYPKNFKPKSNGIRVLTR</sequence>